<reference evidence="1" key="1">
    <citation type="submission" date="2020-02" db="EMBL/GenBank/DDBJ databases">
        <authorList>
            <person name="Meier V. D."/>
        </authorList>
    </citation>
    <scope>NUCLEOTIDE SEQUENCE</scope>
    <source>
        <strain evidence="1">AVDCRST_MAG66</strain>
    </source>
</reference>
<gene>
    <name evidence="1" type="ORF">AVDCRST_MAG66-2921</name>
</gene>
<proteinExistence type="predicted"/>
<accession>A0A6J4Q1D0</accession>
<protein>
    <submittedName>
        <fullName evidence="1">Uncharacterized protein</fullName>
    </submittedName>
</protein>
<sequence>MTSVGTNSAADPTALHSVDGRFAGFELPGSSGFLDKWER</sequence>
<dbReference type="EMBL" id="CADCUS010000429">
    <property type="protein sequence ID" value="CAA9425298.1"/>
    <property type="molecule type" value="Genomic_DNA"/>
</dbReference>
<organism evidence="1">
    <name type="scientific">uncultured Pseudonocardia sp</name>
    <dbReference type="NCBI Taxonomy" id="211455"/>
    <lineage>
        <taxon>Bacteria</taxon>
        <taxon>Bacillati</taxon>
        <taxon>Actinomycetota</taxon>
        <taxon>Actinomycetes</taxon>
        <taxon>Pseudonocardiales</taxon>
        <taxon>Pseudonocardiaceae</taxon>
        <taxon>Pseudonocardia</taxon>
        <taxon>environmental samples</taxon>
    </lineage>
</organism>
<evidence type="ECO:0000313" key="1">
    <source>
        <dbReference type="EMBL" id="CAA9425298.1"/>
    </source>
</evidence>
<dbReference type="AlphaFoldDB" id="A0A6J4Q1D0"/>
<name>A0A6J4Q1D0_9PSEU</name>